<accession>A0AAP0IKN3</accession>
<organism evidence="2 3">
    <name type="scientific">Stephania japonica</name>
    <dbReference type="NCBI Taxonomy" id="461633"/>
    <lineage>
        <taxon>Eukaryota</taxon>
        <taxon>Viridiplantae</taxon>
        <taxon>Streptophyta</taxon>
        <taxon>Embryophyta</taxon>
        <taxon>Tracheophyta</taxon>
        <taxon>Spermatophyta</taxon>
        <taxon>Magnoliopsida</taxon>
        <taxon>Ranunculales</taxon>
        <taxon>Menispermaceae</taxon>
        <taxon>Menispermoideae</taxon>
        <taxon>Cissampelideae</taxon>
        <taxon>Stephania</taxon>
    </lineage>
</organism>
<keyword evidence="3" id="KW-1185">Reference proteome</keyword>
<name>A0AAP0IKN3_9MAGN</name>
<sequence>MGPSARPASSADCAGGLQRLARGPPPLVRPPSRRRKGGEPPLSSPLNGSNGVGKEEPPSGAPTPFSGEDGAPLWGPTTHSGGGDRRPCLN</sequence>
<feature type="region of interest" description="Disordered" evidence="1">
    <location>
        <begin position="1"/>
        <end position="90"/>
    </location>
</feature>
<gene>
    <name evidence="2" type="ORF">Sjap_015423</name>
</gene>
<comment type="caution">
    <text evidence="2">The sequence shown here is derived from an EMBL/GenBank/DDBJ whole genome shotgun (WGS) entry which is preliminary data.</text>
</comment>
<dbReference type="AlphaFoldDB" id="A0AAP0IKN3"/>
<protein>
    <submittedName>
        <fullName evidence="2">Uncharacterized protein</fullName>
    </submittedName>
</protein>
<evidence type="ECO:0000256" key="1">
    <source>
        <dbReference type="SAM" id="MobiDB-lite"/>
    </source>
</evidence>
<reference evidence="2 3" key="1">
    <citation type="submission" date="2024-01" db="EMBL/GenBank/DDBJ databases">
        <title>Genome assemblies of Stephania.</title>
        <authorList>
            <person name="Yang L."/>
        </authorList>
    </citation>
    <scope>NUCLEOTIDE SEQUENCE [LARGE SCALE GENOMIC DNA]</scope>
    <source>
        <strain evidence="2">QJT</strain>
        <tissue evidence="2">Leaf</tissue>
    </source>
</reference>
<dbReference type="EMBL" id="JBBNAE010000006">
    <property type="protein sequence ID" value="KAK9116476.1"/>
    <property type="molecule type" value="Genomic_DNA"/>
</dbReference>
<dbReference type="Proteomes" id="UP001417504">
    <property type="component" value="Unassembled WGS sequence"/>
</dbReference>
<evidence type="ECO:0000313" key="3">
    <source>
        <dbReference type="Proteomes" id="UP001417504"/>
    </source>
</evidence>
<proteinExistence type="predicted"/>
<evidence type="ECO:0000313" key="2">
    <source>
        <dbReference type="EMBL" id="KAK9116476.1"/>
    </source>
</evidence>